<dbReference type="RefSeq" id="WP_134525038.1">
    <property type="nucleotide sequence ID" value="NZ_SOHH01000119.1"/>
</dbReference>
<dbReference type="EMBL" id="SOHH01000119">
    <property type="protein sequence ID" value="TFD70972.1"/>
    <property type="molecule type" value="Genomic_DNA"/>
</dbReference>
<dbReference type="PANTHER" id="PTHR37417">
    <property type="entry name" value="67 KDA MYOSIN-CROSS-REACTIVE ANTIGEN FAMILY PROTEIN (AFU_ORTHOLOGUE AFUA_5G09970)"/>
    <property type="match status" value="1"/>
</dbReference>
<organism evidence="1 2">
    <name type="scientific">Cryobacterium fucosi</name>
    <dbReference type="NCBI Taxonomy" id="1259157"/>
    <lineage>
        <taxon>Bacteria</taxon>
        <taxon>Bacillati</taxon>
        <taxon>Actinomycetota</taxon>
        <taxon>Actinomycetes</taxon>
        <taxon>Micrococcales</taxon>
        <taxon>Microbacteriaceae</taxon>
        <taxon>Cryobacterium</taxon>
    </lineage>
</organism>
<reference evidence="1 2" key="1">
    <citation type="submission" date="2019-03" db="EMBL/GenBank/DDBJ databases">
        <title>Genomics of glacier-inhabiting Cryobacterium strains.</title>
        <authorList>
            <person name="Liu Q."/>
            <person name="Xin Y.-H."/>
        </authorList>
    </citation>
    <scope>NUCLEOTIDE SEQUENCE [LARGE SCALE GENOMIC DNA]</scope>
    <source>
        <strain evidence="1 2">Hh4</strain>
    </source>
</reference>
<proteinExistence type="predicted"/>
<dbReference type="OrthoDB" id="4540221at2"/>
<dbReference type="SUPFAM" id="SSF51905">
    <property type="entry name" value="FAD/NAD(P)-binding domain"/>
    <property type="match status" value="1"/>
</dbReference>
<keyword evidence="1" id="KW-0456">Lyase</keyword>
<sequence>MTIDPKRAHLWIVGGGIAGMATAAFAIRDAGVPGENIHILEELGHVGGAMDAVDSPAIRGAMVTRGARMFCDEVYQTTWDLFSTIPSLEDPDVTVRQEMLDWNDKHETHGKTRLVDARHRIQDATDYGLNARDRLELTRMLALSEKALGARRIEDLFSAHFLQTNFWHMWRTTFAFQKWNSAAELRRYFLRFIQEFDNLDTLSGVRRTKYNQNDSMIVPLQRWLAAEGVDVRFGTRVTDVDFTNSPQRRRATCLHVEDSAGSRAIDLGRNDLAFLTIGSIVADTTYGGNDTVPPLVRDRVDGSWSLWEELAKKAPDFGRPNTFCGNVDESKWESFTLTMHSDTLVKRWVEYTGNELGTGAMTTLIDSGWYMSAVVVAQPHFVNQPEGTYTMWGWGLEIDNEGDYVKKKMSQATGTEILTELIHQFGFEDILEEVLATTDVTTSMMPYASALFARRVPGDRPKVIPDGAQNFAFLGQFTELPGDVVFTVEYSIHGAMHAVYEFLGVDREIPPIYQGLRDPKVSLKALQSAFT</sequence>
<evidence type="ECO:0000313" key="1">
    <source>
        <dbReference type="EMBL" id="TFD70972.1"/>
    </source>
</evidence>
<dbReference type="PANTHER" id="PTHR37417:SF2">
    <property type="entry name" value="67 KDA MYOSIN-CROSS-REACTIVE ANTIGEN FAMILY PROTEIN (AFU_ORTHOLOGUE AFUA_5G09970)"/>
    <property type="match status" value="1"/>
</dbReference>
<dbReference type="AlphaFoldDB" id="A0A4R9AWF0"/>
<name>A0A4R9AWF0_9MICO</name>
<gene>
    <name evidence="1" type="ORF">E3T48_16195</name>
</gene>
<protein>
    <submittedName>
        <fullName evidence="1">Oleate hydratase</fullName>
        <ecNumber evidence="1">4.2.1.53</ecNumber>
    </submittedName>
</protein>
<dbReference type="GO" id="GO:0050151">
    <property type="term" value="F:oleate hydratase activity"/>
    <property type="evidence" value="ECO:0007669"/>
    <property type="project" value="UniProtKB-EC"/>
</dbReference>
<keyword evidence="2" id="KW-1185">Reference proteome</keyword>
<dbReference type="Pfam" id="PF06100">
    <property type="entry name" value="MCRA"/>
    <property type="match status" value="1"/>
</dbReference>
<accession>A0A4R9AWF0</accession>
<dbReference type="NCBIfam" id="NF010584">
    <property type="entry name" value="PRK13977.1"/>
    <property type="match status" value="1"/>
</dbReference>
<dbReference type="GO" id="GO:0006631">
    <property type="term" value="P:fatty acid metabolic process"/>
    <property type="evidence" value="ECO:0007669"/>
    <property type="project" value="InterPro"/>
</dbReference>
<dbReference type="InterPro" id="IPR036188">
    <property type="entry name" value="FAD/NAD-bd_sf"/>
</dbReference>
<dbReference type="EC" id="4.2.1.53" evidence="1"/>
<dbReference type="Gene3D" id="3.50.50.60">
    <property type="entry name" value="FAD/NAD(P)-binding domain"/>
    <property type="match status" value="3"/>
</dbReference>
<dbReference type="GO" id="GO:0071949">
    <property type="term" value="F:FAD binding"/>
    <property type="evidence" value="ECO:0007669"/>
    <property type="project" value="InterPro"/>
</dbReference>
<evidence type="ECO:0000313" key="2">
    <source>
        <dbReference type="Proteomes" id="UP000298313"/>
    </source>
</evidence>
<dbReference type="Proteomes" id="UP000298313">
    <property type="component" value="Unassembled WGS sequence"/>
</dbReference>
<dbReference type="InterPro" id="IPR010354">
    <property type="entry name" value="Oleate_hydratase"/>
</dbReference>
<comment type="caution">
    <text evidence="1">The sequence shown here is derived from an EMBL/GenBank/DDBJ whole genome shotgun (WGS) entry which is preliminary data.</text>
</comment>